<gene>
    <name evidence="1" type="ORF">C7459_10184</name>
</gene>
<accession>A0A316DDC3</accession>
<name>A0A316DDC3_9BACL</name>
<dbReference type="Proteomes" id="UP000245634">
    <property type="component" value="Unassembled WGS sequence"/>
</dbReference>
<organism evidence="1 2">
    <name type="scientific">Tumebacillus permanentifrigoris</name>
    <dbReference type="NCBI Taxonomy" id="378543"/>
    <lineage>
        <taxon>Bacteria</taxon>
        <taxon>Bacillati</taxon>
        <taxon>Bacillota</taxon>
        <taxon>Bacilli</taxon>
        <taxon>Bacillales</taxon>
        <taxon>Alicyclobacillaceae</taxon>
        <taxon>Tumebacillus</taxon>
    </lineage>
</organism>
<evidence type="ECO:0000313" key="1">
    <source>
        <dbReference type="EMBL" id="PWK16221.1"/>
    </source>
</evidence>
<evidence type="ECO:0000313" key="2">
    <source>
        <dbReference type="Proteomes" id="UP000245634"/>
    </source>
</evidence>
<reference evidence="1 2" key="1">
    <citation type="submission" date="2018-05" db="EMBL/GenBank/DDBJ databases">
        <title>Genomic Encyclopedia of Type Strains, Phase IV (KMG-IV): sequencing the most valuable type-strain genomes for metagenomic binning, comparative biology and taxonomic classification.</title>
        <authorList>
            <person name="Goeker M."/>
        </authorList>
    </citation>
    <scope>NUCLEOTIDE SEQUENCE [LARGE SCALE GENOMIC DNA]</scope>
    <source>
        <strain evidence="1 2">DSM 18773</strain>
    </source>
</reference>
<protein>
    <recommendedName>
        <fullName evidence="3">D-Ala-teichoic acid biosynthesis protein</fullName>
    </recommendedName>
</protein>
<dbReference type="AlphaFoldDB" id="A0A316DDC3"/>
<dbReference type="EMBL" id="QGGL01000001">
    <property type="protein sequence ID" value="PWK16221.1"/>
    <property type="molecule type" value="Genomic_DNA"/>
</dbReference>
<comment type="caution">
    <text evidence="1">The sequence shown here is derived from an EMBL/GenBank/DDBJ whole genome shotgun (WGS) entry which is preliminary data.</text>
</comment>
<proteinExistence type="predicted"/>
<sequence length="34" mass="3824">MTKAFFQGVLLAVLLVAVYLIAEGPSERFIYTDF</sequence>
<evidence type="ECO:0008006" key="3">
    <source>
        <dbReference type="Google" id="ProtNLM"/>
    </source>
</evidence>
<keyword evidence="2" id="KW-1185">Reference proteome</keyword>